<dbReference type="PROSITE" id="PS00107">
    <property type="entry name" value="PROTEIN_KINASE_ATP"/>
    <property type="match status" value="1"/>
</dbReference>
<accession>A0AAD3R6T0</accession>
<reference evidence="14" key="1">
    <citation type="submission" date="2022-08" db="EMBL/GenBank/DDBJ databases">
        <title>Genome sequencing of akame (Lates japonicus).</title>
        <authorList>
            <person name="Hashiguchi Y."/>
            <person name="Takahashi H."/>
        </authorList>
    </citation>
    <scope>NUCLEOTIDE SEQUENCE</scope>
    <source>
        <strain evidence="14">Kochi</strain>
    </source>
</reference>
<dbReference type="GO" id="GO:0004674">
    <property type="term" value="F:protein serine/threonine kinase activity"/>
    <property type="evidence" value="ECO:0007669"/>
    <property type="project" value="UniProtKB-KW"/>
</dbReference>
<comment type="caution">
    <text evidence="14">The sequence shown here is derived from an EMBL/GenBank/DDBJ whole genome shotgun (WGS) entry which is preliminary data.</text>
</comment>
<dbReference type="PANTHER" id="PTHR22984">
    <property type="entry name" value="SERINE/THREONINE-PROTEIN KINASE PIM"/>
    <property type="match status" value="1"/>
</dbReference>
<comment type="catalytic activity">
    <reaction evidence="8">
        <text>L-threonyl-[protein] + ATP = O-phospho-L-threonyl-[protein] + ADP + H(+)</text>
        <dbReference type="Rhea" id="RHEA:46608"/>
        <dbReference type="Rhea" id="RHEA-COMP:11060"/>
        <dbReference type="Rhea" id="RHEA-COMP:11605"/>
        <dbReference type="ChEBI" id="CHEBI:15378"/>
        <dbReference type="ChEBI" id="CHEBI:30013"/>
        <dbReference type="ChEBI" id="CHEBI:30616"/>
        <dbReference type="ChEBI" id="CHEBI:61977"/>
        <dbReference type="ChEBI" id="CHEBI:456216"/>
        <dbReference type="EC" id="2.7.11.1"/>
    </reaction>
</comment>
<evidence type="ECO:0000256" key="7">
    <source>
        <dbReference type="ARBA" id="ARBA00022840"/>
    </source>
</evidence>
<keyword evidence="4" id="KW-0808">Transferase</keyword>
<dbReference type="EC" id="2.7.11.1" evidence="2"/>
<evidence type="ECO:0000256" key="12">
    <source>
        <dbReference type="SAM" id="MobiDB-lite"/>
    </source>
</evidence>
<evidence type="ECO:0000259" key="13">
    <source>
        <dbReference type="PROSITE" id="PS50011"/>
    </source>
</evidence>
<keyword evidence="6 14" id="KW-0418">Kinase</keyword>
<dbReference type="EMBL" id="BRZM01000030">
    <property type="protein sequence ID" value="GLD57633.1"/>
    <property type="molecule type" value="Genomic_DNA"/>
</dbReference>
<dbReference type="GO" id="GO:0005524">
    <property type="term" value="F:ATP binding"/>
    <property type="evidence" value="ECO:0007669"/>
    <property type="project" value="UniProtKB-UniRule"/>
</dbReference>
<dbReference type="InterPro" id="IPR051138">
    <property type="entry name" value="PIM_Ser/Thr_kinase"/>
</dbReference>
<feature type="compositionally biased region" description="Basic and acidic residues" evidence="12">
    <location>
        <begin position="150"/>
        <end position="159"/>
    </location>
</feature>
<dbReference type="InterPro" id="IPR000719">
    <property type="entry name" value="Prot_kinase_dom"/>
</dbReference>
<dbReference type="InterPro" id="IPR017441">
    <property type="entry name" value="Protein_kinase_ATP_BS"/>
</dbReference>
<comment type="similarity">
    <text evidence="1">Belongs to the protein kinase superfamily. CAMK Ser/Thr protein kinase family. PIM subfamily.</text>
</comment>
<feature type="compositionally biased region" description="Low complexity" evidence="12">
    <location>
        <begin position="130"/>
        <end position="140"/>
    </location>
</feature>
<keyword evidence="15" id="KW-1185">Reference proteome</keyword>
<dbReference type="GO" id="GO:0005737">
    <property type="term" value="C:cytoplasm"/>
    <property type="evidence" value="ECO:0007669"/>
    <property type="project" value="TreeGrafter"/>
</dbReference>
<dbReference type="SMART" id="SM00220">
    <property type="entry name" value="S_TKc"/>
    <property type="match status" value="1"/>
</dbReference>
<keyword evidence="3 11" id="KW-0723">Serine/threonine-protein kinase</keyword>
<evidence type="ECO:0000256" key="11">
    <source>
        <dbReference type="RuleBase" id="RU000304"/>
    </source>
</evidence>
<dbReference type="GO" id="GO:0007346">
    <property type="term" value="P:regulation of mitotic cell cycle"/>
    <property type="evidence" value="ECO:0007669"/>
    <property type="project" value="TreeGrafter"/>
</dbReference>
<evidence type="ECO:0000313" key="15">
    <source>
        <dbReference type="Proteomes" id="UP001279410"/>
    </source>
</evidence>
<comment type="catalytic activity">
    <reaction evidence="9">
        <text>L-seryl-[protein] + ATP = O-phospho-L-seryl-[protein] + ADP + H(+)</text>
        <dbReference type="Rhea" id="RHEA:17989"/>
        <dbReference type="Rhea" id="RHEA-COMP:9863"/>
        <dbReference type="Rhea" id="RHEA-COMP:11604"/>
        <dbReference type="ChEBI" id="CHEBI:15378"/>
        <dbReference type="ChEBI" id="CHEBI:29999"/>
        <dbReference type="ChEBI" id="CHEBI:30616"/>
        <dbReference type="ChEBI" id="CHEBI:83421"/>
        <dbReference type="ChEBI" id="CHEBI:456216"/>
        <dbReference type="EC" id="2.7.11.1"/>
    </reaction>
</comment>
<evidence type="ECO:0000256" key="3">
    <source>
        <dbReference type="ARBA" id="ARBA00022527"/>
    </source>
</evidence>
<dbReference type="Gene3D" id="1.10.510.10">
    <property type="entry name" value="Transferase(Phosphotransferase) domain 1"/>
    <property type="match status" value="1"/>
</dbReference>
<dbReference type="InterPro" id="IPR011009">
    <property type="entry name" value="Kinase-like_dom_sf"/>
</dbReference>
<evidence type="ECO:0000256" key="10">
    <source>
        <dbReference type="PROSITE-ProRule" id="PRU10141"/>
    </source>
</evidence>
<gene>
    <name evidence="14" type="ORF">AKAME5_000984000</name>
</gene>
<feature type="compositionally biased region" description="Polar residues" evidence="12">
    <location>
        <begin position="60"/>
        <end position="98"/>
    </location>
</feature>
<evidence type="ECO:0000256" key="6">
    <source>
        <dbReference type="ARBA" id="ARBA00022777"/>
    </source>
</evidence>
<feature type="compositionally biased region" description="Basic and acidic residues" evidence="12">
    <location>
        <begin position="100"/>
        <end position="117"/>
    </location>
</feature>
<evidence type="ECO:0000256" key="5">
    <source>
        <dbReference type="ARBA" id="ARBA00022741"/>
    </source>
</evidence>
<evidence type="ECO:0000256" key="8">
    <source>
        <dbReference type="ARBA" id="ARBA00047899"/>
    </source>
</evidence>
<protein>
    <recommendedName>
        <fullName evidence="2">non-specific serine/threonine protein kinase</fullName>
        <ecNumber evidence="2">2.7.11.1</ecNumber>
    </recommendedName>
</protein>
<feature type="compositionally biased region" description="Polar residues" evidence="12">
    <location>
        <begin position="118"/>
        <end position="129"/>
    </location>
</feature>
<evidence type="ECO:0000256" key="4">
    <source>
        <dbReference type="ARBA" id="ARBA00022679"/>
    </source>
</evidence>
<evidence type="ECO:0000313" key="14">
    <source>
        <dbReference type="EMBL" id="GLD57633.1"/>
    </source>
</evidence>
<evidence type="ECO:0000256" key="1">
    <source>
        <dbReference type="ARBA" id="ARBA00005505"/>
    </source>
</evidence>
<feature type="region of interest" description="Disordered" evidence="12">
    <location>
        <begin position="37"/>
        <end position="204"/>
    </location>
</feature>
<dbReference type="PROSITE" id="PS00108">
    <property type="entry name" value="PROTEIN_KINASE_ST"/>
    <property type="match status" value="1"/>
</dbReference>
<dbReference type="Gene3D" id="3.30.200.20">
    <property type="entry name" value="Phosphorylase Kinase, domain 1"/>
    <property type="match status" value="1"/>
</dbReference>
<dbReference type="PANTHER" id="PTHR22984:SF11">
    <property type="entry name" value="AURORA KINASE-RELATED"/>
    <property type="match status" value="1"/>
</dbReference>
<name>A0AAD3R6T0_LATJO</name>
<sequence length="472" mass="52566">MASKSWPMANSSRRRSSTRQLGFYSDPVIYIANDSTSFRSKTSKRNSEESLERENKRIRTSSSPCCSQTLRRPSTSDTAATLVSVQTVPPDTTETQQIRRSGEKEKSSSDEKKERQRNNSGSSSTEDAGTSTPTTPSLSTGAEGRNSTKRKSDEAQEPRKRSRKTCRRSESDSPHVTAEASTSEKPSTSSTSLPVQAPKPGSRAAFEAKYKQEKLLGEGGYGSVYAGHRRDDGLPVAIKHVPQIDIRRTFILLDGRITWVPVEVAMLLKLRPRAAAETSAAVTLLDWYDVDYELILVLERPVPCMDLIDYISSKGSSLQEYDAKIIMKQLVDGIIEVHSRGVFHRDIKLDNILIETGSDVPRVRLIDFGCGTYLSEGRYSAQQGTYLYISPECFLCGWYTAEPTTVWQLGVVLYGMLHENLPFKDSSEIVYGNPKVSENLSDDCQGFLLSCLVKSPEARPSLETLKHHPWLM</sequence>
<keyword evidence="7 10" id="KW-0067">ATP-binding</keyword>
<dbReference type="GO" id="GO:0043066">
    <property type="term" value="P:negative regulation of apoptotic process"/>
    <property type="evidence" value="ECO:0007669"/>
    <property type="project" value="TreeGrafter"/>
</dbReference>
<evidence type="ECO:0000256" key="2">
    <source>
        <dbReference type="ARBA" id="ARBA00012513"/>
    </source>
</evidence>
<dbReference type="AlphaFoldDB" id="A0AAD3R6T0"/>
<feature type="domain" description="Protein kinase" evidence="13">
    <location>
        <begin position="210"/>
        <end position="471"/>
    </location>
</feature>
<evidence type="ECO:0000256" key="9">
    <source>
        <dbReference type="ARBA" id="ARBA00048679"/>
    </source>
</evidence>
<proteinExistence type="inferred from homology"/>
<keyword evidence="5 10" id="KW-0547">Nucleotide-binding</keyword>
<dbReference type="PROSITE" id="PS50011">
    <property type="entry name" value="PROTEIN_KINASE_DOM"/>
    <property type="match status" value="1"/>
</dbReference>
<dbReference type="Proteomes" id="UP001279410">
    <property type="component" value="Unassembled WGS sequence"/>
</dbReference>
<organism evidence="14 15">
    <name type="scientific">Lates japonicus</name>
    <name type="common">Japanese lates</name>
    <dbReference type="NCBI Taxonomy" id="270547"/>
    <lineage>
        <taxon>Eukaryota</taxon>
        <taxon>Metazoa</taxon>
        <taxon>Chordata</taxon>
        <taxon>Craniata</taxon>
        <taxon>Vertebrata</taxon>
        <taxon>Euteleostomi</taxon>
        <taxon>Actinopterygii</taxon>
        <taxon>Neopterygii</taxon>
        <taxon>Teleostei</taxon>
        <taxon>Neoteleostei</taxon>
        <taxon>Acanthomorphata</taxon>
        <taxon>Carangaria</taxon>
        <taxon>Carangaria incertae sedis</taxon>
        <taxon>Centropomidae</taxon>
        <taxon>Lates</taxon>
    </lineage>
</organism>
<dbReference type="FunFam" id="3.30.200.20:FF:000475">
    <property type="entry name" value="Serine/threonine-protein kinase"/>
    <property type="match status" value="1"/>
</dbReference>
<feature type="compositionally biased region" description="Low complexity" evidence="12">
    <location>
        <begin position="177"/>
        <end position="192"/>
    </location>
</feature>
<dbReference type="Pfam" id="PF00069">
    <property type="entry name" value="Pkinase"/>
    <property type="match status" value="1"/>
</dbReference>
<feature type="binding site" evidence="10">
    <location>
        <position position="239"/>
    </location>
    <ligand>
        <name>ATP</name>
        <dbReference type="ChEBI" id="CHEBI:30616"/>
    </ligand>
</feature>
<dbReference type="SUPFAM" id="SSF56112">
    <property type="entry name" value="Protein kinase-like (PK-like)"/>
    <property type="match status" value="1"/>
</dbReference>
<feature type="compositionally biased region" description="Basic and acidic residues" evidence="12">
    <location>
        <begin position="45"/>
        <end position="57"/>
    </location>
</feature>
<feature type="region of interest" description="Disordered" evidence="12">
    <location>
        <begin position="1"/>
        <end position="24"/>
    </location>
</feature>
<dbReference type="InterPro" id="IPR008271">
    <property type="entry name" value="Ser/Thr_kinase_AS"/>
</dbReference>